<protein>
    <recommendedName>
        <fullName evidence="1">Carrier domain-containing protein</fullName>
    </recommendedName>
</protein>
<dbReference type="Pfam" id="PF00550">
    <property type="entry name" value="PP-binding"/>
    <property type="match status" value="1"/>
</dbReference>
<dbReference type="AlphaFoldDB" id="A0A918M758"/>
<dbReference type="RefSeq" id="WP_189553679.1">
    <property type="nucleotide sequence ID" value="NZ_BMTP01000015.1"/>
</dbReference>
<feature type="domain" description="Carrier" evidence="1">
    <location>
        <begin position="43"/>
        <end position="77"/>
    </location>
</feature>
<comment type="caution">
    <text evidence="2">The sequence shown here is derived from an EMBL/GenBank/DDBJ whole genome shotgun (WGS) entry which is preliminary data.</text>
</comment>
<accession>A0A918M758</accession>
<reference evidence="2" key="2">
    <citation type="submission" date="2020-09" db="EMBL/GenBank/DDBJ databases">
        <authorList>
            <person name="Sun Q."/>
            <person name="Ohkuma M."/>
        </authorList>
    </citation>
    <scope>NUCLEOTIDE SEQUENCE</scope>
    <source>
        <strain evidence="2">JCM 4391</strain>
    </source>
</reference>
<evidence type="ECO:0000313" key="3">
    <source>
        <dbReference type="Proteomes" id="UP000636661"/>
    </source>
</evidence>
<reference evidence="2" key="1">
    <citation type="journal article" date="2014" name="Int. J. Syst. Evol. Microbiol.">
        <title>Complete genome sequence of Corynebacterium casei LMG S-19264T (=DSM 44701T), isolated from a smear-ripened cheese.</title>
        <authorList>
            <consortium name="US DOE Joint Genome Institute (JGI-PGF)"/>
            <person name="Walter F."/>
            <person name="Albersmeier A."/>
            <person name="Kalinowski J."/>
            <person name="Ruckert C."/>
        </authorList>
    </citation>
    <scope>NUCLEOTIDE SEQUENCE</scope>
    <source>
        <strain evidence="2">JCM 4391</strain>
    </source>
</reference>
<dbReference type="InterPro" id="IPR009081">
    <property type="entry name" value="PP-bd_ACP"/>
</dbReference>
<sequence length="106" mass="11429">MSSAAQLHTCELLVARLIVRAMGHRGIAAPKPEELVEDAGLRTRDLSLFGLSSLDWIGLATQLEETIGAEIPDHVLISPEDRCVEGWAKAALTAQAAQARAPHRTH</sequence>
<keyword evidence="3" id="KW-1185">Reference proteome</keyword>
<dbReference type="SUPFAM" id="SSF47336">
    <property type="entry name" value="ACP-like"/>
    <property type="match status" value="1"/>
</dbReference>
<dbReference type="Proteomes" id="UP000636661">
    <property type="component" value="Unassembled WGS sequence"/>
</dbReference>
<dbReference type="InterPro" id="IPR036736">
    <property type="entry name" value="ACP-like_sf"/>
</dbReference>
<evidence type="ECO:0000259" key="1">
    <source>
        <dbReference type="Pfam" id="PF00550"/>
    </source>
</evidence>
<proteinExistence type="predicted"/>
<evidence type="ECO:0000313" key="2">
    <source>
        <dbReference type="EMBL" id="GGU56592.1"/>
    </source>
</evidence>
<gene>
    <name evidence="2" type="ORF">GCM10010274_51830</name>
</gene>
<dbReference type="EMBL" id="BMTP01000015">
    <property type="protein sequence ID" value="GGU56592.1"/>
    <property type="molecule type" value="Genomic_DNA"/>
</dbReference>
<name>A0A918M758_9ACTN</name>
<organism evidence="2 3">
    <name type="scientific">Streptomyces lavendofoliae</name>
    <dbReference type="NCBI Taxonomy" id="67314"/>
    <lineage>
        <taxon>Bacteria</taxon>
        <taxon>Bacillati</taxon>
        <taxon>Actinomycetota</taxon>
        <taxon>Actinomycetes</taxon>
        <taxon>Kitasatosporales</taxon>
        <taxon>Streptomycetaceae</taxon>
        <taxon>Streptomyces</taxon>
    </lineage>
</organism>